<feature type="region of interest" description="Disordered" evidence="1">
    <location>
        <begin position="254"/>
        <end position="274"/>
    </location>
</feature>
<evidence type="ECO:0000313" key="2">
    <source>
        <dbReference type="EMBL" id="KUJ17819.1"/>
    </source>
</evidence>
<sequence length="356" mass="39399">MSSISWYFEPSEMELKNFLPLSNFEFKLMSKLIHVIRLGLHLHGLQCGQEDLTITDTSPAAVAQQCRSFVKKARVSWVNCDKFFPLRLTAPSMALIISHVPLSTSVSTTSVFKICVLRTFGVGSEEAINDLGITFKESTESSSESEPDYDKIIAVISALGKGIKKITRPVYGQMQIARASVPTMLEKFWVFAGKVMEKVEPGGPTQSFEEVYNLLCSFNIPTVPKHGLLAWLITSDLTEWEICKPPTIKTLARHMGVSSDGGSSSKRGGPSGPSKALVLVEQIYKEMVAKDGAEYVQPDVGAGLVNVWKVLEHPPVDAIWLEELMEECRKAQGRSISVIDMEHLLCKIARYTAKSR</sequence>
<keyword evidence="3" id="KW-1185">Reference proteome</keyword>
<dbReference type="Proteomes" id="UP000070700">
    <property type="component" value="Unassembled WGS sequence"/>
</dbReference>
<dbReference type="InParanoid" id="A0A194XCD2"/>
<name>A0A194XCD2_MOLSC</name>
<dbReference type="AlphaFoldDB" id="A0A194XCD2"/>
<organism evidence="2 3">
    <name type="scientific">Mollisia scopiformis</name>
    <name type="common">Conifer needle endophyte fungus</name>
    <name type="synonym">Phialocephala scopiformis</name>
    <dbReference type="NCBI Taxonomy" id="149040"/>
    <lineage>
        <taxon>Eukaryota</taxon>
        <taxon>Fungi</taxon>
        <taxon>Dikarya</taxon>
        <taxon>Ascomycota</taxon>
        <taxon>Pezizomycotina</taxon>
        <taxon>Leotiomycetes</taxon>
        <taxon>Helotiales</taxon>
        <taxon>Mollisiaceae</taxon>
        <taxon>Mollisia</taxon>
    </lineage>
</organism>
<proteinExistence type="predicted"/>
<feature type="compositionally biased region" description="Low complexity" evidence="1">
    <location>
        <begin position="256"/>
        <end position="274"/>
    </location>
</feature>
<gene>
    <name evidence="2" type="ORF">LY89DRAFT_718435</name>
</gene>
<protein>
    <submittedName>
        <fullName evidence="2">Uncharacterized protein</fullName>
    </submittedName>
</protein>
<dbReference type="RefSeq" id="XP_018072174.1">
    <property type="nucleotide sequence ID" value="XM_018218415.1"/>
</dbReference>
<accession>A0A194XCD2</accession>
<evidence type="ECO:0000313" key="3">
    <source>
        <dbReference type="Proteomes" id="UP000070700"/>
    </source>
</evidence>
<dbReference type="OrthoDB" id="3542933at2759"/>
<dbReference type="GeneID" id="28828141"/>
<dbReference type="EMBL" id="KQ947414">
    <property type="protein sequence ID" value="KUJ17819.1"/>
    <property type="molecule type" value="Genomic_DNA"/>
</dbReference>
<reference evidence="2 3" key="1">
    <citation type="submission" date="2015-10" db="EMBL/GenBank/DDBJ databases">
        <title>Full genome of DAOMC 229536 Phialocephala scopiformis, a fungal endophyte of spruce producing the potent anti-insectan compound rugulosin.</title>
        <authorList>
            <consortium name="DOE Joint Genome Institute"/>
            <person name="Walker A.K."/>
            <person name="Frasz S.L."/>
            <person name="Seifert K.A."/>
            <person name="Miller J.D."/>
            <person name="Mondo S.J."/>
            <person name="Labutti K."/>
            <person name="Lipzen A."/>
            <person name="Dockter R."/>
            <person name="Kennedy M."/>
            <person name="Grigoriev I.V."/>
            <person name="Spatafora J.W."/>
        </authorList>
    </citation>
    <scope>NUCLEOTIDE SEQUENCE [LARGE SCALE GENOMIC DNA]</scope>
    <source>
        <strain evidence="2 3">CBS 120377</strain>
    </source>
</reference>
<evidence type="ECO:0000256" key="1">
    <source>
        <dbReference type="SAM" id="MobiDB-lite"/>
    </source>
</evidence>
<dbReference type="KEGG" id="psco:LY89DRAFT_718435"/>